<dbReference type="RefSeq" id="WP_379593819.1">
    <property type="nucleotide sequence ID" value="NZ_JBHRTN010000004.1"/>
</dbReference>
<accession>A0ABV7FUJ0</accession>
<evidence type="ECO:0000313" key="2">
    <source>
        <dbReference type="Proteomes" id="UP001595593"/>
    </source>
</evidence>
<sequence length="69" mass="7367">MTALATPAAAEDPTEPKQVDRDALVMMLSYIESECRRLGAVDAARHTAMAAALLPEHLRGTFGVTVSLQ</sequence>
<proteinExistence type="predicted"/>
<protein>
    <submittedName>
        <fullName evidence="1">Uncharacterized protein</fullName>
    </submittedName>
</protein>
<reference evidence="2" key="1">
    <citation type="journal article" date="2019" name="Int. J. Syst. Evol. Microbiol.">
        <title>The Global Catalogue of Microorganisms (GCM) 10K type strain sequencing project: providing services to taxonomists for standard genome sequencing and annotation.</title>
        <authorList>
            <consortium name="The Broad Institute Genomics Platform"/>
            <consortium name="The Broad Institute Genome Sequencing Center for Infectious Disease"/>
            <person name="Wu L."/>
            <person name="Ma J."/>
        </authorList>
    </citation>
    <scope>NUCLEOTIDE SEQUENCE [LARGE SCALE GENOMIC DNA]</scope>
    <source>
        <strain evidence="2">KCTC 52094</strain>
    </source>
</reference>
<dbReference type="EMBL" id="JBHRTN010000004">
    <property type="protein sequence ID" value="MFC3124034.1"/>
    <property type="molecule type" value="Genomic_DNA"/>
</dbReference>
<keyword evidence="2" id="KW-1185">Reference proteome</keyword>
<name>A0ABV7FUJ0_9PROT</name>
<evidence type="ECO:0000313" key="1">
    <source>
        <dbReference type="EMBL" id="MFC3124034.1"/>
    </source>
</evidence>
<dbReference type="Proteomes" id="UP001595593">
    <property type="component" value="Unassembled WGS sequence"/>
</dbReference>
<gene>
    <name evidence="1" type="ORF">ACFOD4_03080</name>
</gene>
<organism evidence="1 2">
    <name type="scientific">Teichococcus globiformis</name>
    <dbReference type="NCBI Taxonomy" id="2307229"/>
    <lineage>
        <taxon>Bacteria</taxon>
        <taxon>Pseudomonadati</taxon>
        <taxon>Pseudomonadota</taxon>
        <taxon>Alphaproteobacteria</taxon>
        <taxon>Acetobacterales</taxon>
        <taxon>Roseomonadaceae</taxon>
        <taxon>Roseomonas</taxon>
    </lineage>
</organism>
<comment type="caution">
    <text evidence="1">The sequence shown here is derived from an EMBL/GenBank/DDBJ whole genome shotgun (WGS) entry which is preliminary data.</text>
</comment>